<dbReference type="InterPro" id="IPR050173">
    <property type="entry name" value="ABC_transporter_C-like"/>
</dbReference>
<gene>
    <name evidence="5" type="ORF">HYALB_00006171</name>
</gene>
<dbReference type="InterPro" id="IPR017871">
    <property type="entry name" value="ABC_transporter-like_CS"/>
</dbReference>
<dbReference type="GO" id="GO:0016887">
    <property type="term" value="F:ATP hydrolysis activity"/>
    <property type="evidence" value="ECO:0007669"/>
    <property type="project" value="InterPro"/>
</dbReference>
<dbReference type="SMART" id="SM00382">
    <property type="entry name" value="AAA"/>
    <property type="match status" value="1"/>
</dbReference>
<dbReference type="InterPro" id="IPR003439">
    <property type="entry name" value="ABC_transporter-like_ATP-bd"/>
</dbReference>
<evidence type="ECO:0000313" key="6">
    <source>
        <dbReference type="Proteomes" id="UP000701801"/>
    </source>
</evidence>
<dbReference type="Gene3D" id="3.40.50.300">
    <property type="entry name" value="P-loop containing nucleotide triphosphate hydrolases"/>
    <property type="match status" value="1"/>
</dbReference>
<dbReference type="PROSITE" id="PS00211">
    <property type="entry name" value="ABC_TRANSPORTER_1"/>
    <property type="match status" value="1"/>
</dbReference>
<keyword evidence="3" id="KW-0812">Transmembrane</keyword>
<protein>
    <recommendedName>
        <fullName evidence="4">AAA+ ATPase domain-containing protein</fullName>
    </recommendedName>
</protein>
<evidence type="ECO:0000256" key="2">
    <source>
        <dbReference type="ARBA" id="ARBA00022840"/>
    </source>
</evidence>
<dbReference type="SUPFAM" id="SSF52540">
    <property type="entry name" value="P-loop containing nucleoside triphosphate hydrolases"/>
    <property type="match status" value="1"/>
</dbReference>
<evidence type="ECO:0000256" key="1">
    <source>
        <dbReference type="ARBA" id="ARBA00022741"/>
    </source>
</evidence>
<dbReference type="GO" id="GO:0042626">
    <property type="term" value="F:ATPase-coupled transmembrane transporter activity"/>
    <property type="evidence" value="ECO:0007669"/>
    <property type="project" value="TreeGrafter"/>
</dbReference>
<accession>A0A9N9PT95</accession>
<organism evidence="5 6">
    <name type="scientific">Hymenoscyphus albidus</name>
    <dbReference type="NCBI Taxonomy" id="595503"/>
    <lineage>
        <taxon>Eukaryota</taxon>
        <taxon>Fungi</taxon>
        <taxon>Dikarya</taxon>
        <taxon>Ascomycota</taxon>
        <taxon>Pezizomycotina</taxon>
        <taxon>Leotiomycetes</taxon>
        <taxon>Helotiales</taxon>
        <taxon>Helotiaceae</taxon>
        <taxon>Hymenoscyphus</taxon>
    </lineage>
</organism>
<sequence length="261" mass="28534">MKSLVKHWTTMETSIAAISQIQDFVETTPQESPSRNGSTGFKPEIDANGGMALTLTHVSAKYSVNGSNVLSDLSLNIAPGEKVVICGRSGSGKSSFLNVLLKMIHITGDLHIGHQPSSSFGNQELRHNLNTIPQDPYFFPGIIRKNLDPDSSSSDEAIDALINRVGLENEIAKCGGLEGELAIESFSAGQLQLLSLARGVLNPRGLLLLDEATSRNSVDYETDKKMHDMIFEDFADQTVICIAEMNYIALIVWWWWIKGGL</sequence>
<dbReference type="GO" id="GO:0005524">
    <property type="term" value="F:ATP binding"/>
    <property type="evidence" value="ECO:0007669"/>
    <property type="project" value="UniProtKB-KW"/>
</dbReference>
<dbReference type="OrthoDB" id="6500128at2759"/>
<evidence type="ECO:0000259" key="4">
    <source>
        <dbReference type="SMART" id="SM00382"/>
    </source>
</evidence>
<keyword evidence="6" id="KW-1185">Reference proteome</keyword>
<proteinExistence type="predicted"/>
<dbReference type="Pfam" id="PF00005">
    <property type="entry name" value="ABC_tran"/>
    <property type="match status" value="1"/>
</dbReference>
<keyword evidence="1" id="KW-0547">Nucleotide-binding</keyword>
<dbReference type="InterPro" id="IPR003593">
    <property type="entry name" value="AAA+_ATPase"/>
</dbReference>
<keyword evidence="3" id="KW-1133">Transmembrane helix</keyword>
<dbReference type="InterPro" id="IPR027417">
    <property type="entry name" value="P-loop_NTPase"/>
</dbReference>
<evidence type="ECO:0000256" key="3">
    <source>
        <dbReference type="SAM" id="Phobius"/>
    </source>
</evidence>
<feature type="transmembrane region" description="Helical" evidence="3">
    <location>
        <begin position="234"/>
        <end position="256"/>
    </location>
</feature>
<dbReference type="EMBL" id="CAJVRM010000100">
    <property type="protein sequence ID" value="CAG8974323.1"/>
    <property type="molecule type" value="Genomic_DNA"/>
</dbReference>
<dbReference type="AlphaFoldDB" id="A0A9N9PT95"/>
<keyword evidence="2" id="KW-0067">ATP-binding</keyword>
<evidence type="ECO:0000313" key="5">
    <source>
        <dbReference type="EMBL" id="CAG8974323.1"/>
    </source>
</evidence>
<feature type="domain" description="AAA+ ATPase" evidence="4">
    <location>
        <begin position="79"/>
        <end position="260"/>
    </location>
</feature>
<dbReference type="PANTHER" id="PTHR24223:SF345">
    <property type="entry name" value="ABC MULTIDRUG TRANSPORTER (EUROFUNG)"/>
    <property type="match status" value="1"/>
</dbReference>
<comment type="caution">
    <text evidence="5">The sequence shown here is derived from an EMBL/GenBank/DDBJ whole genome shotgun (WGS) entry which is preliminary data.</text>
</comment>
<keyword evidence="3" id="KW-0472">Membrane</keyword>
<reference evidence="5" key="1">
    <citation type="submission" date="2021-07" db="EMBL/GenBank/DDBJ databases">
        <authorList>
            <person name="Durling M."/>
        </authorList>
    </citation>
    <scope>NUCLEOTIDE SEQUENCE</scope>
</reference>
<name>A0A9N9PT95_9HELO</name>
<dbReference type="PANTHER" id="PTHR24223">
    <property type="entry name" value="ATP-BINDING CASSETTE SUB-FAMILY C"/>
    <property type="match status" value="1"/>
</dbReference>
<dbReference type="GO" id="GO:0016020">
    <property type="term" value="C:membrane"/>
    <property type="evidence" value="ECO:0007669"/>
    <property type="project" value="TreeGrafter"/>
</dbReference>
<dbReference type="Proteomes" id="UP000701801">
    <property type="component" value="Unassembled WGS sequence"/>
</dbReference>